<keyword evidence="1" id="KW-0472">Membrane</keyword>
<reference evidence="6 7" key="1">
    <citation type="submission" date="2018-08" db="EMBL/GenBank/DDBJ databases">
        <title>A genome reference for cultivated species of the human gut microbiota.</title>
        <authorList>
            <person name="Zou Y."/>
            <person name="Xue W."/>
            <person name="Luo G."/>
        </authorList>
    </citation>
    <scope>NUCLEOTIDE SEQUENCE [LARGE SCALE GENOMIC DNA]</scope>
    <source>
        <strain evidence="5 7">AF21-53</strain>
        <strain evidence="4 6">TF09-22</strain>
    </source>
</reference>
<evidence type="ECO:0000313" key="6">
    <source>
        <dbReference type="Proteomes" id="UP000260874"/>
    </source>
</evidence>
<evidence type="ECO:0000313" key="5">
    <source>
        <dbReference type="EMBL" id="RGS53783.1"/>
    </source>
</evidence>
<protein>
    <submittedName>
        <fullName evidence="4">DUF4974 domain-containing protein</fullName>
    </submittedName>
</protein>
<dbReference type="AlphaFoldDB" id="A0A3E4PJ54"/>
<dbReference type="InterPro" id="IPR012373">
    <property type="entry name" value="Ferrdict_sens_TM"/>
</dbReference>
<dbReference type="Proteomes" id="UP000285283">
    <property type="component" value="Unassembled WGS sequence"/>
</dbReference>
<dbReference type="EMBL" id="QSRB01000036">
    <property type="protein sequence ID" value="RGK79989.1"/>
    <property type="molecule type" value="Genomic_DNA"/>
</dbReference>
<sequence>MKKADLLIRRYLDNLYTKQEAFKLMNEIHSSKHDNALKTFASDVWEESALQQTCTDLEREQYKKEACRILQRVEHRKRIWFRRVATYVAGTAAIVCLLWGSIKYWNYADEQSVFYIEAFTSYGERKHICLPDGTQLVLNSCSRIRYPNHFTQKERRVELEGEGYFRVQHNKKQPFIVDTQRFDVRVLGTCFNVKSYFSDEIVYVEVESGKVQVDLPEAMMRLQAQERVLVNTVSGDYSKGRDGHSVALWRKGSLRFSSTPVRDVAKELERMYNCRITFAEGQEFNNLISGEHDNKNLEAVLQSIEYTSGIRYKKEGNQVLLYK</sequence>
<dbReference type="Pfam" id="PF04773">
    <property type="entry name" value="FecR"/>
    <property type="match status" value="1"/>
</dbReference>
<dbReference type="RefSeq" id="WP_117704162.1">
    <property type="nucleotide sequence ID" value="NZ_JAJCJW010000018.1"/>
</dbReference>
<dbReference type="Gene3D" id="3.55.50.30">
    <property type="match status" value="1"/>
</dbReference>
<keyword evidence="1" id="KW-0812">Transmembrane</keyword>
<name>A0A3E4PJ54_BACUN</name>
<feature type="domain" description="Protein FecR C-terminal" evidence="3">
    <location>
        <begin position="254"/>
        <end position="320"/>
    </location>
</feature>
<keyword evidence="1" id="KW-1133">Transmembrane helix</keyword>
<evidence type="ECO:0000313" key="7">
    <source>
        <dbReference type="Proteomes" id="UP000285283"/>
    </source>
</evidence>
<evidence type="ECO:0000259" key="3">
    <source>
        <dbReference type="Pfam" id="PF16344"/>
    </source>
</evidence>
<dbReference type="Proteomes" id="UP000260874">
    <property type="component" value="Unassembled WGS sequence"/>
</dbReference>
<accession>A0A3E4PJ54</accession>
<dbReference type="Pfam" id="PF16344">
    <property type="entry name" value="FecR_C"/>
    <property type="match status" value="1"/>
</dbReference>
<feature type="transmembrane region" description="Helical" evidence="1">
    <location>
        <begin position="84"/>
        <end position="102"/>
    </location>
</feature>
<dbReference type="GO" id="GO:0016989">
    <property type="term" value="F:sigma factor antagonist activity"/>
    <property type="evidence" value="ECO:0007669"/>
    <property type="project" value="TreeGrafter"/>
</dbReference>
<evidence type="ECO:0000313" key="4">
    <source>
        <dbReference type="EMBL" id="RGK79989.1"/>
    </source>
</evidence>
<comment type="caution">
    <text evidence="4">The sequence shown here is derived from an EMBL/GenBank/DDBJ whole genome shotgun (WGS) entry which is preliminary data.</text>
</comment>
<evidence type="ECO:0000259" key="2">
    <source>
        <dbReference type="Pfam" id="PF04773"/>
    </source>
</evidence>
<feature type="domain" description="FecR protein" evidence="2">
    <location>
        <begin position="120"/>
        <end position="212"/>
    </location>
</feature>
<dbReference type="FunFam" id="2.60.120.1440:FF:000001">
    <property type="entry name" value="Putative anti-sigma factor"/>
    <property type="match status" value="1"/>
</dbReference>
<dbReference type="PIRSF" id="PIRSF018266">
    <property type="entry name" value="FecR"/>
    <property type="match status" value="1"/>
</dbReference>
<evidence type="ECO:0000256" key="1">
    <source>
        <dbReference type="SAM" id="Phobius"/>
    </source>
</evidence>
<proteinExistence type="predicted"/>
<dbReference type="EMBL" id="QRVP01000012">
    <property type="protein sequence ID" value="RGS53783.1"/>
    <property type="molecule type" value="Genomic_DNA"/>
</dbReference>
<organism evidence="4 6">
    <name type="scientific">Bacteroides uniformis</name>
    <dbReference type="NCBI Taxonomy" id="820"/>
    <lineage>
        <taxon>Bacteria</taxon>
        <taxon>Pseudomonadati</taxon>
        <taxon>Bacteroidota</taxon>
        <taxon>Bacteroidia</taxon>
        <taxon>Bacteroidales</taxon>
        <taxon>Bacteroidaceae</taxon>
        <taxon>Bacteroides</taxon>
    </lineage>
</organism>
<dbReference type="PANTHER" id="PTHR30273">
    <property type="entry name" value="PERIPLASMIC SIGNAL SENSOR AND SIGMA FACTOR ACTIVATOR FECR-RELATED"/>
    <property type="match status" value="1"/>
</dbReference>
<gene>
    <name evidence="5" type="ORF">DWX87_12885</name>
    <name evidence="4" type="ORF">DXC91_20215</name>
</gene>
<dbReference type="InterPro" id="IPR032508">
    <property type="entry name" value="FecR_C"/>
</dbReference>
<dbReference type="InterPro" id="IPR006860">
    <property type="entry name" value="FecR"/>
</dbReference>
<dbReference type="PANTHER" id="PTHR30273:SF2">
    <property type="entry name" value="PROTEIN FECR"/>
    <property type="match status" value="1"/>
</dbReference>
<dbReference type="Gene3D" id="2.60.120.1440">
    <property type="match status" value="1"/>
</dbReference>